<proteinExistence type="inferred from homology"/>
<evidence type="ECO:0000259" key="6">
    <source>
        <dbReference type="Pfam" id="PF00472"/>
    </source>
</evidence>
<organism evidence="7 8">
    <name type="scientific">Ceutorhynchus assimilis</name>
    <name type="common">cabbage seed weevil</name>
    <dbReference type="NCBI Taxonomy" id="467358"/>
    <lineage>
        <taxon>Eukaryota</taxon>
        <taxon>Metazoa</taxon>
        <taxon>Ecdysozoa</taxon>
        <taxon>Arthropoda</taxon>
        <taxon>Hexapoda</taxon>
        <taxon>Insecta</taxon>
        <taxon>Pterygota</taxon>
        <taxon>Neoptera</taxon>
        <taxon>Endopterygota</taxon>
        <taxon>Coleoptera</taxon>
        <taxon>Polyphaga</taxon>
        <taxon>Cucujiformia</taxon>
        <taxon>Curculionidae</taxon>
        <taxon>Ceutorhynchinae</taxon>
        <taxon>Ceutorhynchus</taxon>
    </lineage>
</organism>
<dbReference type="InterPro" id="IPR000352">
    <property type="entry name" value="Pep_chain_release_fac_I"/>
</dbReference>
<keyword evidence="5" id="KW-0175">Coiled coil</keyword>
<dbReference type="PANTHER" id="PTHR46203:SF1">
    <property type="entry name" value="MITOCHONDRIAL TRANSLATION RELEASE FACTOR IN RESCUE"/>
    <property type="match status" value="1"/>
</dbReference>
<reference evidence="7" key="1">
    <citation type="submission" date="2022-01" db="EMBL/GenBank/DDBJ databases">
        <authorList>
            <person name="King R."/>
        </authorList>
    </citation>
    <scope>NUCLEOTIDE SEQUENCE</scope>
</reference>
<feature type="coiled-coil region" evidence="5">
    <location>
        <begin position="94"/>
        <end position="128"/>
    </location>
</feature>
<evidence type="ECO:0000256" key="5">
    <source>
        <dbReference type="SAM" id="Coils"/>
    </source>
</evidence>
<dbReference type="EMBL" id="OU892277">
    <property type="protein sequence ID" value="CAG9760548.1"/>
    <property type="molecule type" value="Genomic_DNA"/>
</dbReference>
<evidence type="ECO:0000256" key="4">
    <source>
        <dbReference type="ARBA" id="ARBA00023128"/>
    </source>
</evidence>
<name>A0A9N9MC17_9CUCU</name>
<dbReference type="GO" id="GO:0005739">
    <property type="term" value="C:mitochondrion"/>
    <property type="evidence" value="ECO:0007669"/>
    <property type="project" value="UniProtKB-SubCell"/>
</dbReference>
<dbReference type="Gene3D" id="3.30.160.20">
    <property type="match status" value="1"/>
</dbReference>
<protein>
    <recommendedName>
        <fullName evidence="6">Prokaryotic-type class I peptide chain release factors domain-containing protein</fullName>
    </recommendedName>
</protein>
<feature type="domain" description="Prokaryotic-type class I peptide chain release factors" evidence="6">
    <location>
        <begin position="32"/>
        <end position="127"/>
    </location>
</feature>
<dbReference type="AlphaFoldDB" id="A0A9N9MC17"/>
<evidence type="ECO:0000256" key="2">
    <source>
        <dbReference type="ARBA" id="ARBA00010835"/>
    </source>
</evidence>
<evidence type="ECO:0000256" key="1">
    <source>
        <dbReference type="ARBA" id="ARBA00004173"/>
    </source>
</evidence>
<comment type="subcellular location">
    <subcellularLocation>
        <location evidence="1">Mitochondrion</location>
    </subcellularLocation>
</comment>
<keyword evidence="4" id="KW-0496">Mitochondrion</keyword>
<keyword evidence="8" id="KW-1185">Reference proteome</keyword>
<dbReference type="PANTHER" id="PTHR46203">
    <property type="entry name" value="PROBABLE PEPTIDE CHAIN RELEASE FACTOR C12ORF65"/>
    <property type="match status" value="1"/>
</dbReference>
<dbReference type="SUPFAM" id="SSF75620">
    <property type="entry name" value="Release factor"/>
    <property type="match status" value="1"/>
</dbReference>
<dbReference type="InterPro" id="IPR045853">
    <property type="entry name" value="Pep_chain_release_fac_I_sf"/>
</dbReference>
<keyword evidence="3" id="KW-0809">Transit peptide</keyword>
<comment type="similarity">
    <text evidence="2">Belongs to the prokaryotic/mitochondrial release factor family.</text>
</comment>
<evidence type="ECO:0000256" key="3">
    <source>
        <dbReference type="ARBA" id="ARBA00022946"/>
    </source>
</evidence>
<sequence length="140" mass="16339">MLRTLDRIVTFAAKNRFYSKINKQIDYSLVPELTESDFREKHIKGSGPGGSKIATTCNCVELKHIPSGIIVKCQETRYLEVNRKKARSILRTKLDNHLNGEKSIEAQIKRLQQKKKAFDDKKKAEKRVMKEIWKEQEKLH</sequence>
<dbReference type="Pfam" id="PF00472">
    <property type="entry name" value="RF-1"/>
    <property type="match status" value="1"/>
</dbReference>
<gene>
    <name evidence="7" type="ORF">CEUTPL_LOCUS1275</name>
</gene>
<evidence type="ECO:0000313" key="7">
    <source>
        <dbReference type="EMBL" id="CAG9760548.1"/>
    </source>
</evidence>
<evidence type="ECO:0000313" key="8">
    <source>
        <dbReference type="Proteomes" id="UP001152799"/>
    </source>
</evidence>
<accession>A0A9N9MC17</accession>
<dbReference type="Proteomes" id="UP001152799">
    <property type="component" value="Chromosome 1"/>
</dbReference>
<dbReference type="OrthoDB" id="277888at2759"/>
<dbReference type="InterPro" id="IPR052405">
    <property type="entry name" value="Mito_Transl_Release_Factor"/>
</dbReference>
<dbReference type="GO" id="GO:0003747">
    <property type="term" value="F:translation release factor activity"/>
    <property type="evidence" value="ECO:0007669"/>
    <property type="project" value="InterPro"/>
</dbReference>